<sequence length="152" mass="17634">MKKTTIKTPTFIALLFLGLSTVFAQDVAMNSNELELFETDYKADPEDKEVIKETALEEGKYAYTSKGKEVIVEIKDGFYTEYHGENEFIKAKIKWSTENNYKLVVTEINKENLPFKEGTVMETEIIKVKGNRFYYESNLEGLTWSGRFRKID</sequence>
<organism evidence="2 3">
    <name type="scientific">Polaribacter marinaquae</name>
    <dbReference type="NCBI Taxonomy" id="1642819"/>
    <lineage>
        <taxon>Bacteria</taxon>
        <taxon>Pseudomonadati</taxon>
        <taxon>Bacteroidota</taxon>
        <taxon>Flavobacteriia</taxon>
        <taxon>Flavobacteriales</taxon>
        <taxon>Flavobacteriaceae</taxon>
    </lineage>
</organism>
<keyword evidence="1" id="KW-0732">Signal</keyword>
<evidence type="ECO:0000313" key="3">
    <source>
        <dbReference type="Proteomes" id="UP001491088"/>
    </source>
</evidence>
<evidence type="ECO:0000256" key="1">
    <source>
        <dbReference type="SAM" id="SignalP"/>
    </source>
</evidence>
<protein>
    <submittedName>
        <fullName evidence="2">Uncharacterized protein</fullName>
    </submittedName>
</protein>
<dbReference type="Proteomes" id="UP001491088">
    <property type="component" value="Chromosome"/>
</dbReference>
<feature type="signal peptide" evidence="1">
    <location>
        <begin position="1"/>
        <end position="24"/>
    </location>
</feature>
<feature type="chain" id="PRO_5045742282" evidence="1">
    <location>
        <begin position="25"/>
        <end position="152"/>
    </location>
</feature>
<dbReference type="EMBL" id="CP150496">
    <property type="protein sequence ID" value="WYW54874.1"/>
    <property type="molecule type" value="Genomic_DNA"/>
</dbReference>
<proteinExistence type="predicted"/>
<accession>A0ABZ2TSN1</accession>
<dbReference type="RefSeq" id="WP_340932075.1">
    <property type="nucleotide sequence ID" value="NZ_CP150496.1"/>
</dbReference>
<name>A0ABZ2TSN1_9FLAO</name>
<reference evidence="2 3" key="1">
    <citation type="submission" date="2024-03" db="EMBL/GenBank/DDBJ databases">
        <authorList>
            <person name="Cao K."/>
        </authorList>
    </citation>
    <scope>NUCLEOTIDE SEQUENCE [LARGE SCALE GENOMIC DNA]</scope>
    <source>
        <strain evidence="2 3">MCCC 1K00696</strain>
    </source>
</reference>
<keyword evidence="3" id="KW-1185">Reference proteome</keyword>
<evidence type="ECO:0000313" key="2">
    <source>
        <dbReference type="EMBL" id="WYW54874.1"/>
    </source>
</evidence>
<gene>
    <name evidence="2" type="ORF">WG950_10070</name>
</gene>